<evidence type="ECO:0000313" key="2">
    <source>
        <dbReference type="EMBL" id="KAL3729817.1"/>
    </source>
</evidence>
<name>A0ABD3JWP3_EUCGL</name>
<dbReference type="EMBL" id="JBJKBG010000007">
    <property type="protein sequence ID" value="KAL3729817.1"/>
    <property type="molecule type" value="Genomic_DNA"/>
</dbReference>
<dbReference type="Proteomes" id="UP001634007">
    <property type="component" value="Unassembled WGS sequence"/>
</dbReference>
<accession>A0ABD3JWP3</accession>
<sequence>MRPWTRGVMNGQTTKTTKRVGRPAMVALDTAPATPPLATAEGGGKVGFNVGGDGGESLDGGGK</sequence>
<dbReference type="AlphaFoldDB" id="A0ABD3JWP3"/>
<evidence type="ECO:0000313" key="3">
    <source>
        <dbReference type="Proteomes" id="UP001634007"/>
    </source>
</evidence>
<proteinExistence type="predicted"/>
<keyword evidence="3" id="KW-1185">Reference proteome</keyword>
<feature type="region of interest" description="Disordered" evidence="1">
    <location>
        <begin position="33"/>
        <end position="63"/>
    </location>
</feature>
<gene>
    <name evidence="2" type="ORF">ACJRO7_026890</name>
</gene>
<organism evidence="2 3">
    <name type="scientific">Eucalyptus globulus</name>
    <name type="common">Tasmanian blue gum</name>
    <dbReference type="NCBI Taxonomy" id="34317"/>
    <lineage>
        <taxon>Eukaryota</taxon>
        <taxon>Viridiplantae</taxon>
        <taxon>Streptophyta</taxon>
        <taxon>Embryophyta</taxon>
        <taxon>Tracheophyta</taxon>
        <taxon>Spermatophyta</taxon>
        <taxon>Magnoliopsida</taxon>
        <taxon>eudicotyledons</taxon>
        <taxon>Gunneridae</taxon>
        <taxon>Pentapetalae</taxon>
        <taxon>rosids</taxon>
        <taxon>malvids</taxon>
        <taxon>Myrtales</taxon>
        <taxon>Myrtaceae</taxon>
        <taxon>Myrtoideae</taxon>
        <taxon>Eucalypteae</taxon>
        <taxon>Eucalyptus</taxon>
    </lineage>
</organism>
<protein>
    <submittedName>
        <fullName evidence="2">Uncharacterized protein</fullName>
    </submittedName>
</protein>
<feature type="compositionally biased region" description="Gly residues" evidence="1">
    <location>
        <begin position="41"/>
        <end position="63"/>
    </location>
</feature>
<evidence type="ECO:0000256" key="1">
    <source>
        <dbReference type="SAM" id="MobiDB-lite"/>
    </source>
</evidence>
<comment type="caution">
    <text evidence="2">The sequence shown here is derived from an EMBL/GenBank/DDBJ whole genome shotgun (WGS) entry which is preliminary data.</text>
</comment>
<reference evidence="2 3" key="1">
    <citation type="submission" date="2024-11" db="EMBL/GenBank/DDBJ databases">
        <title>Chromosome-level genome assembly of Eucalyptus globulus Labill. provides insights into its genome evolution.</title>
        <authorList>
            <person name="Li X."/>
        </authorList>
    </citation>
    <scope>NUCLEOTIDE SEQUENCE [LARGE SCALE GENOMIC DNA]</scope>
    <source>
        <strain evidence="2">CL2024</strain>
        <tissue evidence="2">Fresh tender leaves</tissue>
    </source>
</reference>